<dbReference type="Proteomes" id="UP000215506">
    <property type="component" value="Unassembled WGS sequence"/>
</dbReference>
<dbReference type="AlphaFoldDB" id="A0A231GUV5"/>
<evidence type="ECO:0000256" key="2">
    <source>
        <dbReference type="ARBA" id="ARBA00023125"/>
    </source>
</evidence>
<dbReference type="PANTHER" id="PTHR30055:SF234">
    <property type="entry name" value="HTH-TYPE TRANSCRIPTIONAL REGULATOR BETI"/>
    <property type="match status" value="1"/>
</dbReference>
<sequence>MAHVSTSSDSDGSQKRAVPVRARSQASREAIIQAAMALWRTKGFADTTVTDIAKAAGVSKALFYVYFARREDVLLEAETLTMDDAHRAAEVVVSGPYELIDVVTAVVETLERGARIYPPELVFETVLEAYRLERRALAGGATEADLAYLFLEPFRQAQRDGKLPAGLDVVRAARIAQVFVGDGVRCWAASGFGEQPLTPILAPQVTAIVEALAEKD</sequence>
<evidence type="ECO:0000259" key="6">
    <source>
        <dbReference type="PROSITE" id="PS50977"/>
    </source>
</evidence>
<name>A0A231GUV5_9NOCA</name>
<keyword evidence="2 4" id="KW-0238">DNA-binding</keyword>
<protein>
    <submittedName>
        <fullName evidence="7">HTH-type transcriptional regulator EthR</fullName>
    </submittedName>
</protein>
<feature type="compositionally biased region" description="Polar residues" evidence="5">
    <location>
        <begin position="1"/>
        <end position="11"/>
    </location>
</feature>
<comment type="caution">
    <text evidence="7">The sequence shown here is derived from an EMBL/GenBank/DDBJ whole genome shotgun (WGS) entry which is preliminary data.</text>
</comment>
<evidence type="ECO:0000313" key="7">
    <source>
        <dbReference type="EMBL" id="OXR40362.1"/>
    </source>
</evidence>
<dbReference type="GO" id="GO:0003700">
    <property type="term" value="F:DNA-binding transcription factor activity"/>
    <property type="evidence" value="ECO:0007669"/>
    <property type="project" value="TreeGrafter"/>
</dbReference>
<evidence type="ECO:0000256" key="5">
    <source>
        <dbReference type="SAM" id="MobiDB-lite"/>
    </source>
</evidence>
<dbReference type="SUPFAM" id="SSF46689">
    <property type="entry name" value="Homeodomain-like"/>
    <property type="match status" value="1"/>
</dbReference>
<dbReference type="Gene3D" id="1.10.357.10">
    <property type="entry name" value="Tetracycline Repressor, domain 2"/>
    <property type="match status" value="1"/>
</dbReference>
<keyword evidence="8" id="KW-1185">Reference proteome</keyword>
<organism evidence="7 8">
    <name type="scientific">Nocardia cerradoensis</name>
    <dbReference type="NCBI Taxonomy" id="85688"/>
    <lineage>
        <taxon>Bacteria</taxon>
        <taxon>Bacillati</taxon>
        <taxon>Actinomycetota</taxon>
        <taxon>Actinomycetes</taxon>
        <taxon>Mycobacteriales</taxon>
        <taxon>Nocardiaceae</taxon>
        <taxon>Nocardia</taxon>
    </lineage>
</organism>
<dbReference type="EMBL" id="NGAF01000033">
    <property type="protein sequence ID" value="OXR40362.1"/>
    <property type="molecule type" value="Genomic_DNA"/>
</dbReference>
<keyword evidence="3" id="KW-0804">Transcription</keyword>
<evidence type="ECO:0000313" key="8">
    <source>
        <dbReference type="Proteomes" id="UP000215506"/>
    </source>
</evidence>
<proteinExistence type="predicted"/>
<dbReference type="InterPro" id="IPR001647">
    <property type="entry name" value="HTH_TetR"/>
</dbReference>
<gene>
    <name evidence="7" type="primary">ethR_2</name>
    <name evidence="7" type="ORF">B7C42_07528</name>
</gene>
<dbReference type="PROSITE" id="PS50977">
    <property type="entry name" value="HTH_TETR_2"/>
    <property type="match status" value="1"/>
</dbReference>
<feature type="DNA-binding region" description="H-T-H motif" evidence="4">
    <location>
        <begin position="48"/>
        <end position="67"/>
    </location>
</feature>
<dbReference type="PRINTS" id="PR00455">
    <property type="entry name" value="HTHTETR"/>
</dbReference>
<accession>A0A231GUV5</accession>
<keyword evidence="1" id="KW-0805">Transcription regulation</keyword>
<evidence type="ECO:0000256" key="3">
    <source>
        <dbReference type="ARBA" id="ARBA00023163"/>
    </source>
</evidence>
<dbReference type="PANTHER" id="PTHR30055">
    <property type="entry name" value="HTH-TYPE TRANSCRIPTIONAL REGULATOR RUTR"/>
    <property type="match status" value="1"/>
</dbReference>
<feature type="region of interest" description="Disordered" evidence="5">
    <location>
        <begin position="1"/>
        <end position="22"/>
    </location>
</feature>
<evidence type="ECO:0000256" key="4">
    <source>
        <dbReference type="PROSITE-ProRule" id="PRU00335"/>
    </source>
</evidence>
<dbReference type="InterPro" id="IPR009057">
    <property type="entry name" value="Homeodomain-like_sf"/>
</dbReference>
<dbReference type="InterPro" id="IPR050109">
    <property type="entry name" value="HTH-type_TetR-like_transc_reg"/>
</dbReference>
<dbReference type="Pfam" id="PF00440">
    <property type="entry name" value="TetR_N"/>
    <property type="match status" value="1"/>
</dbReference>
<dbReference type="GO" id="GO:0000976">
    <property type="term" value="F:transcription cis-regulatory region binding"/>
    <property type="evidence" value="ECO:0007669"/>
    <property type="project" value="TreeGrafter"/>
</dbReference>
<feature type="domain" description="HTH tetR-type" evidence="6">
    <location>
        <begin position="25"/>
        <end position="85"/>
    </location>
</feature>
<reference evidence="7 8" key="1">
    <citation type="submission" date="2017-07" db="EMBL/GenBank/DDBJ databases">
        <title>First draft Genome Sequence of Nocardia cerradoensis isolated from human infection.</title>
        <authorList>
            <person name="Carrasco G."/>
        </authorList>
    </citation>
    <scope>NUCLEOTIDE SEQUENCE [LARGE SCALE GENOMIC DNA]</scope>
    <source>
        <strain evidence="7 8">CNM20130759</strain>
    </source>
</reference>
<evidence type="ECO:0000256" key="1">
    <source>
        <dbReference type="ARBA" id="ARBA00023015"/>
    </source>
</evidence>